<dbReference type="Proteomes" id="UP000247005">
    <property type="component" value="Unassembled WGS sequence"/>
</dbReference>
<name>A0A2P5GNC2_9ENTR</name>
<organism evidence="2 4">
    <name type="scientific">Superficieibacter electus</name>
    <dbReference type="NCBI Taxonomy" id="2022662"/>
    <lineage>
        <taxon>Bacteria</taxon>
        <taxon>Pseudomonadati</taxon>
        <taxon>Pseudomonadota</taxon>
        <taxon>Gammaproteobacteria</taxon>
        <taxon>Enterobacterales</taxon>
        <taxon>Enterobacteriaceae</taxon>
        <taxon>Superficieibacter</taxon>
    </lineage>
</organism>
<protein>
    <recommendedName>
        <fullName evidence="5">Radical SAM protein</fullName>
    </recommendedName>
</protein>
<sequence length="154" mass="17738">MRVSHAIGQQPQQVYRYLRELSLPDIHFFPLVERNKQGQLSAESLTGDVWGRFLRAVFDIWVREDIGRVSVSLFDATLNVWQGTPRCDIAPESVCAACYCCEQRRFCSGCGIASDSVLCSGYRQFFAYSAPYMRVMRDLIKQHRSPMELMVMLR</sequence>
<dbReference type="EMBL" id="PQGD01000012">
    <property type="protein sequence ID" value="POP47573.1"/>
    <property type="molecule type" value="Genomic_DNA"/>
</dbReference>
<keyword evidence="3" id="KW-1185">Reference proteome</keyword>
<dbReference type="EMBL" id="PQGE01000009">
    <property type="protein sequence ID" value="POP44734.1"/>
    <property type="molecule type" value="Genomic_DNA"/>
</dbReference>
<reference evidence="3 4" key="1">
    <citation type="submission" date="2018-01" db="EMBL/GenBank/DDBJ databases">
        <title>Superficieibacter electus gen. nov., sp. nov., an extended-spectrum beta-lactamase possessing member of the Enterobacteriaceae family, isolated from intensive care unit surfaces.</title>
        <authorList>
            <person name="Potter R.F."/>
            <person name="D'Souza A.W."/>
        </authorList>
    </citation>
    <scope>NUCLEOTIDE SEQUENCE [LARGE SCALE GENOMIC DNA]</scope>
    <source>
        <strain evidence="2 4">BP-1</strain>
        <strain evidence="1 3">BP-2</strain>
    </source>
</reference>
<evidence type="ECO:0008006" key="5">
    <source>
        <dbReference type="Google" id="ProtNLM"/>
    </source>
</evidence>
<comment type="caution">
    <text evidence="2">The sequence shown here is derived from an EMBL/GenBank/DDBJ whole genome shotgun (WGS) entry which is preliminary data.</text>
</comment>
<gene>
    <name evidence="2" type="ORF">CHU32_15930</name>
    <name evidence="1" type="ORF">CHU33_11835</name>
</gene>
<dbReference type="GO" id="GO:0016491">
    <property type="term" value="F:oxidoreductase activity"/>
    <property type="evidence" value="ECO:0007669"/>
    <property type="project" value="InterPro"/>
</dbReference>
<dbReference type="InterPro" id="IPR013785">
    <property type="entry name" value="Aldolase_TIM"/>
</dbReference>
<dbReference type="Gene3D" id="3.20.20.70">
    <property type="entry name" value="Aldolase class I"/>
    <property type="match status" value="1"/>
</dbReference>
<evidence type="ECO:0000313" key="3">
    <source>
        <dbReference type="Proteomes" id="UP000237073"/>
    </source>
</evidence>
<dbReference type="InterPro" id="IPR023867">
    <property type="entry name" value="Sulphatase_maturase_rSAM"/>
</dbReference>
<accession>A0A2P5GNC2</accession>
<dbReference type="Proteomes" id="UP000237073">
    <property type="component" value="Unassembled WGS sequence"/>
</dbReference>
<evidence type="ECO:0000313" key="4">
    <source>
        <dbReference type="Proteomes" id="UP000247005"/>
    </source>
</evidence>
<dbReference type="AlphaFoldDB" id="A0A2P5GNC2"/>
<dbReference type="PANTHER" id="PTHR43273:SF3">
    <property type="entry name" value="ANAEROBIC SULFATASE-MATURATING ENZYME HOMOLOG ASLB-RELATED"/>
    <property type="match status" value="1"/>
</dbReference>
<evidence type="ECO:0000313" key="2">
    <source>
        <dbReference type="EMBL" id="POP47573.1"/>
    </source>
</evidence>
<dbReference type="PANTHER" id="PTHR43273">
    <property type="entry name" value="ANAEROBIC SULFATASE-MATURATING ENZYME HOMOLOG ASLB-RELATED"/>
    <property type="match status" value="1"/>
</dbReference>
<proteinExistence type="predicted"/>
<evidence type="ECO:0000313" key="1">
    <source>
        <dbReference type="EMBL" id="POP44734.1"/>
    </source>
</evidence>
<dbReference type="OrthoDB" id="6581528at2"/>